<dbReference type="AlphaFoldDB" id="A0A0A8Z367"/>
<organism evidence="1">
    <name type="scientific">Arundo donax</name>
    <name type="common">Giant reed</name>
    <name type="synonym">Donax arundinaceus</name>
    <dbReference type="NCBI Taxonomy" id="35708"/>
    <lineage>
        <taxon>Eukaryota</taxon>
        <taxon>Viridiplantae</taxon>
        <taxon>Streptophyta</taxon>
        <taxon>Embryophyta</taxon>
        <taxon>Tracheophyta</taxon>
        <taxon>Spermatophyta</taxon>
        <taxon>Magnoliopsida</taxon>
        <taxon>Liliopsida</taxon>
        <taxon>Poales</taxon>
        <taxon>Poaceae</taxon>
        <taxon>PACMAD clade</taxon>
        <taxon>Arundinoideae</taxon>
        <taxon>Arundineae</taxon>
        <taxon>Arundo</taxon>
    </lineage>
</organism>
<proteinExistence type="predicted"/>
<evidence type="ECO:0000313" key="1">
    <source>
        <dbReference type="EMBL" id="JAD31185.1"/>
    </source>
</evidence>
<dbReference type="EMBL" id="GBRH01266710">
    <property type="protein sequence ID" value="JAD31185.1"/>
    <property type="molecule type" value="Transcribed_RNA"/>
</dbReference>
<name>A0A0A8Z367_ARUDO</name>
<accession>A0A0A8Z367</accession>
<sequence length="39" mass="4350">MAHHCRPGVYIEHRCAPFTSPNIYTSSQVSLSLKITNCS</sequence>
<reference evidence="1" key="2">
    <citation type="journal article" date="2015" name="Data Brief">
        <title>Shoot transcriptome of the giant reed, Arundo donax.</title>
        <authorList>
            <person name="Barrero R.A."/>
            <person name="Guerrero F.D."/>
            <person name="Moolhuijzen P."/>
            <person name="Goolsby J.A."/>
            <person name="Tidwell J."/>
            <person name="Bellgard S.E."/>
            <person name="Bellgard M.I."/>
        </authorList>
    </citation>
    <scope>NUCLEOTIDE SEQUENCE</scope>
    <source>
        <tissue evidence="1">Shoot tissue taken approximately 20 cm above the soil surface</tissue>
    </source>
</reference>
<protein>
    <submittedName>
        <fullName evidence="1">Uncharacterized protein</fullName>
    </submittedName>
</protein>
<reference evidence="1" key="1">
    <citation type="submission" date="2014-09" db="EMBL/GenBank/DDBJ databases">
        <authorList>
            <person name="Magalhaes I.L.F."/>
            <person name="Oliveira U."/>
            <person name="Santos F.R."/>
            <person name="Vidigal T.H.D.A."/>
            <person name="Brescovit A.D."/>
            <person name="Santos A.J."/>
        </authorList>
    </citation>
    <scope>NUCLEOTIDE SEQUENCE</scope>
    <source>
        <tissue evidence="1">Shoot tissue taken approximately 20 cm above the soil surface</tissue>
    </source>
</reference>